<feature type="transmembrane region" description="Helical" evidence="2">
    <location>
        <begin position="136"/>
        <end position="154"/>
    </location>
</feature>
<evidence type="ECO:0000313" key="3">
    <source>
        <dbReference type="EMBL" id="CUP20204.1"/>
    </source>
</evidence>
<dbReference type="STRING" id="88431.ERS852423_00723"/>
<dbReference type="RefSeq" id="WP_055281882.1">
    <property type="nucleotide sequence ID" value="NZ_CP100126.1"/>
</dbReference>
<dbReference type="GeneID" id="96227952"/>
<sequence length="159" mass="18065">MTKREFLDKLKKALVNDLSGSVIQENVNYYNDYITEEVRKGRRESDVIEELGDPWAIAKNIITSEEMKGNTQESYDSYEPGRRRENSYEQDYGSESGYRGTHVFGLDTWWKKLVLILGIIGIVVLVAAVVGGIISLLAPIFVPLLIVCLIIKLINGRRR</sequence>
<dbReference type="AlphaFoldDB" id="A0A174L6F9"/>
<name>A0A174L6F9_9FIRM</name>
<keyword evidence="2" id="KW-1133">Transmembrane helix</keyword>
<reference evidence="3 4" key="1">
    <citation type="submission" date="2015-09" db="EMBL/GenBank/DDBJ databases">
        <authorList>
            <consortium name="Pathogen Informatics"/>
        </authorList>
    </citation>
    <scope>NUCLEOTIDE SEQUENCE [LARGE SCALE GENOMIC DNA]</scope>
    <source>
        <strain evidence="3 4">2789STDY5834914</strain>
    </source>
</reference>
<gene>
    <name evidence="3" type="ORF">ERS852526_00649</name>
</gene>
<feature type="transmembrane region" description="Helical" evidence="2">
    <location>
        <begin position="113"/>
        <end position="130"/>
    </location>
</feature>
<keyword evidence="2" id="KW-0472">Membrane</keyword>
<dbReference type="EMBL" id="CZAY01000004">
    <property type="protein sequence ID" value="CUP20204.1"/>
    <property type="molecule type" value="Genomic_DNA"/>
</dbReference>
<dbReference type="OrthoDB" id="1779993at2"/>
<evidence type="ECO:0000313" key="4">
    <source>
        <dbReference type="Proteomes" id="UP000095485"/>
    </source>
</evidence>
<protein>
    <submittedName>
        <fullName evidence="3">Predicted membrane protein</fullName>
    </submittedName>
</protein>
<organism evidence="3 4">
    <name type="scientific">Dorea longicatena</name>
    <dbReference type="NCBI Taxonomy" id="88431"/>
    <lineage>
        <taxon>Bacteria</taxon>
        <taxon>Bacillati</taxon>
        <taxon>Bacillota</taxon>
        <taxon>Clostridia</taxon>
        <taxon>Lachnospirales</taxon>
        <taxon>Lachnospiraceae</taxon>
        <taxon>Dorea</taxon>
    </lineage>
</organism>
<accession>A0A174L6F9</accession>
<keyword evidence="2" id="KW-0812">Transmembrane</keyword>
<dbReference type="Proteomes" id="UP000095485">
    <property type="component" value="Unassembled WGS sequence"/>
</dbReference>
<evidence type="ECO:0000256" key="2">
    <source>
        <dbReference type="SAM" id="Phobius"/>
    </source>
</evidence>
<dbReference type="Pfam" id="PF22564">
    <property type="entry name" value="HAAS"/>
    <property type="match status" value="1"/>
</dbReference>
<feature type="region of interest" description="Disordered" evidence="1">
    <location>
        <begin position="68"/>
        <end position="93"/>
    </location>
</feature>
<evidence type="ECO:0000256" key="1">
    <source>
        <dbReference type="SAM" id="MobiDB-lite"/>
    </source>
</evidence>
<proteinExistence type="predicted"/>